<proteinExistence type="predicted"/>
<evidence type="ECO:0000313" key="2">
    <source>
        <dbReference type="EMBL" id="GBF58382.1"/>
    </source>
</evidence>
<dbReference type="InterPro" id="IPR015943">
    <property type="entry name" value="WD40/YVTN_repeat-like_dom_sf"/>
</dbReference>
<dbReference type="CDD" id="cd15482">
    <property type="entry name" value="Sialidase_non-viral"/>
    <property type="match status" value="1"/>
</dbReference>
<comment type="caution">
    <text evidence="2">The sequence shown here is derived from an EMBL/GenBank/DDBJ whole genome shotgun (WGS) entry which is preliminary data.</text>
</comment>
<protein>
    <submittedName>
        <fullName evidence="2">Ycf48-like protein</fullName>
    </submittedName>
</protein>
<feature type="signal peptide" evidence="1">
    <location>
        <begin position="1"/>
        <end position="28"/>
    </location>
</feature>
<dbReference type="OrthoDB" id="9764804at2"/>
<dbReference type="PANTHER" id="PTHR47199">
    <property type="entry name" value="PHOTOSYSTEM II STABILITY/ASSEMBLY FACTOR HCF136, CHLOROPLASTIC"/>
    <property type="match status" value="1"/>
</dbReference>
<reference evidence="2 3" key="1">
    <citation type="journal article" date="2018" name="Genome Announc.">
        <title>Draft Genome Sequence of "Candidatus Phycosocius bacilliformis," an Alphaproteobacterial Ectosymbiont of the Hydrocarbon-Producing Green Alga Botryococcus braunii.</title>
        <authorList>
            <person name="Tanabe Y."/>
            <person name="Yamaguchi H."/>
            <person name="Watanabe M.M."/>
        </authorList>
    </citation>
    <scope>NUCLEOTIDE SEQUENCE [LARGE SCALE GENOMIC DNA]</scope>
    <source>
        <strain evidence="2 3">BOTRYCO-2</strain>
    </source>
</reference>
<dbReference type="RefSeq" id="WP_133245779.1">
    <property type="nucleotide sequence ID" value="NZ_BFBR01000006.1"/>
</dbReference>
<dbReference type="PANTHER" id="PTHR47199:SF2">
    <property type="entry name" value="PHOTOSYSTEM II STABILITY_ASSEMBLY FACTOR HCF136, CHLOROPLASTIC"/>
    <property type="match status" value="1"/>
</dbReference>
<dbReference type="Gene3D" id="2.130.10.10">
    <property type="entry name" value="YVTN repeat-like/Quinoprotein amine dehydrogenase"/>
    <property type="match status" value="2"/>
</dbReference>
<gene>
    <name evidence="2" type="primary">hcf136</name>
    <name evidence="2" type="ORF">PbB2_02063</name>
</gene>
<name>A0A2P2EBF0_9PROT</name>
<dbReference type="AlphaFoldDB" id="A0A2P2EBF0"/>
<dbReference type="EMBL" id="BFBR01000006">
    <property type="protein sequence ID" value="GBF58382.1"/>
    <property type="molecule type" value="Genomic_DNA"/>
</dbReference>
<accession>A0A2P2EBF0</accession>
<sequence>MQMDLTKRQLSFGLAGLVTSGLASSALAQASPPAAWQKLATEPYRGKQDDLAILSDGQTAWYGNGAGKLYQSLDGGEVWTKIWDQPSTFIRALGFVDANTGFLGNVGTDYYPGVTDPHPLYRTGDGGKTWQKVEAEMISVVKGICGIDILPARRIYQGEAKTTHIIHAAGRVGGPAFVMRSEDGGETWRVLDLSAHAGMILDVKFLTPSIGFVCASTSSDLEQAQALILRTEDGGQTWQAVYRGARTLENCWKMSFPTPKVGYATVQSYDEKNSLQRFVKTTDGGRNWVEMPLVEDAGAREFGIGFIDAQRGFIGTRQTGFETRDGGASWVASPSMGPAVNKVRGVKTGQSTRAFAIGLHVSRLAL</sequence>
<evidence type="ECO:0000313" key="3">
    <source>
        <dbReference type="Proteomes" id="UP000245086"/>
    </source>
</evidence>
<evidence type="ECO:0000256" key="1">
    <source>
        <dbReference type="SAM" id="SignalP"/>
    </source>
</evidence>
<organism evidence="2 3">
    <name type="scientific">Candidatus Phycosocius bacilliformis</name>
    <dbReference type="NCBI Taxonomy" id="1445552"/>
    <lineage>
        <taxon>Bacteria</taxon>
        <taxon>Pseudomonadati</taxon>
        <taxon>Pseudomonadota</taxon>
        <taxon>Alphaproteobacteria</taxon>
        <taxon>Caulobacterales</taxon>
        <taxon>Caulobacterales incertae sedis</taxon>
        <taxon>Candidatus Phycosocius</taxon>
    </lineage>
</organism>
<keyword evidence="3" id="KW-1185">Reference proteome</keyword>
<dbReference type="Proteomes" id="UP000245086">
    <property type="component" value="Unassembled WGS sequence"/>
</dbReference>
<feature type="chain" id="PRO_5015161798" evidence="1">
    <location>
        <begin position="29"/>
        <end position="366"/>
    </location>
</feature>
<dbReference type="SUPFAM" id="SSF110296">
    <property type="entry name" value="Oligoxyloglucan reducing end-specific cellobiohydrolase"/>
    <property type="match status" value="1"/>
</dbReference>
<keyword evidence="1" id="KW-0732">Signal</keyword>